<dbReference type="EMBL" id="KQ429096">
    <property type="protein sequence ID" value="KOF65627.1"/>
    <property type="molecule type" value="Genomic_DNA"/>
</dbReference>
<dbReference type="InterPro" id="IPR039771">
    <property type="entry name" value="Csl4"/>
</dbReference>
<dbReference type="PANTHER" id="PTHR12686:SF8">
    <property type="entry name" value="EXOSOME COMPLEX COMPONENT CSL4"/>
    <property type="match status" value="1"/>
</dbReference>
<dbReference type="Pfam" id="PF14382">
    <property type="entry name" value="ECR1_N"/>
    <property type="match status" value="1"/>
</dbReference>
<evidence type="ECO:0000259" key="5">
    <source>
        <dbReference type="Pfam" id="PF14382"/>
    </source>
</evidence>
<evidence type="ECO:0000256" key="2">
    <source>
        <dbReference type="ARBA" id="ARBA00022490"/>
    </source>
</evidence>
<dbReference type="PANTHER" id="PTHR12686">
    <property type="entry name" value="3'-5' EXORIBONUCLEASE CSL4-RELATED"/>
    <property type="match status" value="1"/>
</dbReference>
<dbReference type="Gene3D" id="2.40.50.140">
    <property type="entry name" value="Nucleic acid-binding proteins"/>
    <property type="match status" value="1"/>
</dbReference>
<dbReference type="GO" id="GO:0005730">
    <property type="term" value="C:nucleolus"/>
    <property type="evidence" value="ECO:0007669"/>
    <property type="project" value="UniProtKB-SubCell"/>
</dbReference>
<feature type="domain" description="Exosome complex component N-terminal" evidence="5">
    <location>
        <begin position="43"/>
        <end position="76"/>
    </location>
</feature>
<dbReference type="SUPFAM" id="SSF50249">
    <property type="entry name" value="Nucleic acid-binding proteins"/>
    <property type="match status" value="1"/>
</dbReference>
<dbReference type="OrthoDB" id="440760at2759"/>
<feature type="domain" description="Exosome complex component CSL4 C-terminal" evidence="4">
    <location>
        <begin position="127"/>
        <end position="166"/>
    </location>
</feature>
<dbReference type="GO" id="GO:0000176">
    <property type="term" value="C:nuclear exosome (RNase complex)"/>
    <property type="evidence" value="ECO:0007669"/>
    <property type="project" value="TreeGrafter"/>
</dbReference>
<reference evidence="6" key="1">
    <citation type="submission" date="2015-07" db="EMBL/GenBank/DDBJ databases">
        <title>MeaNS - Measles Nucleotide Surveillance Program.</title>
        <authorList>
            <person name="Tran T."/>
            <person name="Druce J."/>
        </authorList>
    </citation>
    <scope>NUCLEOTIDE SEQUENCE</scope>
    <source>
        <strain evidence="6">UCB-OBI-ISO-001</strain>
        <tissue evidence="6">Gonad</tissue>
    </source>
</reference>
<comment type="subcellular location">
    <subcellularLocation>
        <location evidence="1">Nucleus</location>
        <location evidence="1">Nucleolus</location>
    </subcellularLocation>
</comment>
<dbReference type="STRING" id="37653.A0A0L8FLV0"/>
<dbReference type="GO" id="GO:0003723">
    <property type="term" value="F:RNA binding"/>
    <property type="evidence" value="ECO:0007669"/>
    <property type="project" value="InterPro"/>
</dbReference>
<name>A0A0L8FLV0_OCTBM</name>
<evidence type="ECO:0008006" key="7">
    <source>
        <dbReference type="Google" id="ProtNLM"/>
    </source>
</evidence>
<proteinExistence type="predicted"/>
<dbReference type="AlphaFoldDB" id="A0A0L8FLV0"/>
<keyword evidence="3" id="KW-0271">Exosome</keyword>
<dbReference type="SUPFAM" id="SSF110324">
    <property type="entry name" value="Ribosomal L27 protein-like"/>
    <property type="match status" value="1"/>
</dbReference>
<evidence type="ECO:0000313" key="6">
    <source>
        <dbReference type="EMBL" id="KOF65627.1"/>
    </source>
</evidence>
<dbReference type="InterPro" id="IPR025721">
    <property type="entry name" value="Exosome_cplx_N_dom"/>
</dbReference>
<dbReference type="Pfam" id="PF10447">
    <property type="entry name" value="EXOSC1"/>
    <property type="match status" value="1"/>
</dbReference>
<organism evidence="6">
    <name type="scientific">Octopus bimaculoides</name>
    <name type="common">California two-spotted octopus</name>
    <dbReference type="NCBI Taxonomy" id="37653"/>
    <lineage>
        <taxon>Eukaryota</taxon>
        <taxon>Metazoa</taxon>
        <taxon>Spiralia</taxon>
        <taxon>Lophotrochozoa</taxon>
        <taxon>Mollusca</taxon>
        <taxon>Cephalopoda</taxon>
        <taxon>Coleoidea</taxon>
        <taxon>Octopodiformes</taxon>
        <taxon>Octopoda</taxon>
        <taxon>Incirrata</taxon>
        <taxon>Octopodidae</taxon>
        <taxon>Octopus</taxon>
    </lineage>
</organism>
<protein>
    <recommendedName>
        <fullName evidence="7">Exosome complex component CSL4 C-terminal domain-containing protein</fullName>
    </recommendedName>
</protein>
<evidence type="ECO:0000256" key="3">
    <source>
        <dbReference type="ARBA" id="ARBA00022835"/>
    </source>
</evidence>
<evidence type="ECO:0000256" key="1">
    <source>
        <dbReference type="ARBA" id="ARBA00004604"/>
    </source>
</evidence>
<gene>
    <name evidence="6" type="ORF">OCBIM_22014824mg</name>
</gene>
<dbReference type="Gene3D" id="2.40.50.100">
    <property type="match status" value="1"/>
</dbReference>
<accession>A0A0L8FLV0</accession>
<dbReference type="InterPro" id="IPR019495">
    <property type="entry name" value="EXOSC1_C"/>
</dbReference>
<dbReference type="InterPro" id="IPR012340">
    <property type="entry name" value="NA-bd_OB-fold"/>
</dbReference>
<sequence length="169" mass="19010">MFAILPGNEYENKIAWKTTAVGKRTSEDSQDPSFSLITFRKKGQKLCQLTDDKCSGNGTYIRNGYIYSSLAGFLHTETTEDKTLVEVCTTKTENIVPSVDALVTAKITNVNPRFCKCSIMNVGKIRLRESFRGMIRKEDVKATEKDKVEMYQCFRPGDIIVAKVVSFSL</sequence>
<dbReference type="GO" id="GO:0005737">
    <property type="term" value="C:cytoplasm"/>
    <property type="evidence" value="ECO:0007669"/>
    <property type="project" value="TreeGrafter"/>
</dbReference>
<dbReference type="GO" id="GO:0006396">
    <property type="term" value="P:RNA processing"/>
    <property type="evidence" value="ECO:0007669"/>
    <property type="project" value="InterPro"/>
</dbReference>
<evidence type="ECO:0000259" key="4">
    <source>
        <dbReference type="Pfam" id="PF10447"/>
    </source>
</evidence>
<keyword evidence="2" id="KW-0963">Cytoplasm</keyword>